<gene>
    <name evidence="4" type="ORF">M2152_002295</name>
</gene>
<keyword evidence="5" id="KW-1185">Reference proteome</keyword>
<evidence type="ECO:0000313" key="5">
    <source>
        <dbReference type="Proteomes" id="UP001160142"/>
    </source>
</evidence>
<dbReference type="Gene3D" id="1.10.30.50">
    <property type="match status" value="1"/>
</dbReference>
<dbReference type="EMBL" id="JARXVQ010000001">
    <property type="protein sequence ID" value="MDH6182113.1"/>
    <property type="molecule type" value="Genomic_DNA"/>
</dbReference>
<dbReference type="CDD" id="cd00085">
    <property type="entry name" value="HNHc"/>
    <property type="match status" value="1"/>
</dbReference>
<feature type="region of interest" description="Disordered" evidence="2">
    <location>
        <begin position="443"/>
        <end position="462"/>
    </location>
</feature>
<dbReference type="Pfam" id="PF02720">
    <property type="entry name" value="DUF222"/>
    <property type="match status" value="1"/>
</dbReference>
<evidence type="ECO:0000256" key="2">
    <source>
        <dbReference type="SAM" id="MobiDB-lite"/>
    </source>
</evidence>
<dbReference type="InterPro" id="IPR003870">
    <property type="entry name" value="DUF222"/>
</dbReference>
<sequence length="462" mass="49276">MTTTALAALTDVAERARAVASELMAAAAASHPDDVLAAIAEVESVGRLVDAARISAIASVAENSDLAGDLGFASPTDAVATTARISTSAARSRVRVAAAIRRDRSMVGAELEAKRPVLAQAITLGQVGVDAAMVIVRELDDVARRVDKAQQAAAEEVMVALATGVDVETATLLPPVSVDYLTIELRQIISAIDPDGARPREERALRMRKLHIGRVTSDGGCPVGGYLMPEIAEQIRAFDEASRRSPRFTSDEEIDASTVGTAIDDRTPGQRMHDSLAALVIAGSEAQDAPTLNGSPVTVIVTVDAKDLNAPEIETRDGDPIGTMAGPDLPVSRAEVLRYMDSAGYRVVTLDHGRIVSVSSQQRCFPFSHRLAVAARDGYRCFVPGCTAPRTALQMHHVVPYRAGGATHADNAILLCYWHHRIVDTGPWKYRISKGVPQVRGPGIPEWTCRPPNRTRTRHSAA</sequence>
<dbReference type="SMART" id="SM00507">
    <property type="entry name" value="HNHc"/>
    <property type="match status" value="1"/>
</dbReference>
<feature type="domain" description="HNH nuclease" evidence="3">
    <location>
        <begin position="368"/>
        <end position="421"/>
    </location>
</feature>
<evidence type="ECO:0000256" key="1">
    <source>
        <dbReference type="ARBA" id="ARBA00023450"/>
    </source>
</evidence>
<dbReference type="Pfam" id="PF01844">
    <property type="entry name" value="HNH"/>
    <property type="match status" value="1"/>
</dbReference>
<evidence type="ECO:0000313" key="4">
    <source>
        <dbReference type="EMBL" id="MDH6182113.1"/>
    </source>
</evidence>
<comment type="similarity">
    <text evidence="1">Belongs to the Rv1128c/1148c/1588c/1702c/1945/3466 family.</text>
</comment>
<name>A0ABT6KQ74_9MICO</name>
<dbReference type="Proteomes" id="UP001160142">
    <property type="component" value="Unassembled WGS sequence"/>
</dbReference>
<organism evidence="4 5">
    <name type="scientific">Antiquaquibacter oligotrophicus</name>
    <dbReference type="NCBI Taxonomy" id="2880260"/>
    <lineage>
        <taxon>Bacteria</taxon>
        <taxon>Bacillati</taxon>
        <taxon>Actinomycetota</taxon>
        <taxon>Actinomycetes</taxon>
        <taxon>Micrococcales</taxon>
        <taxon>Microbacteriaceae</taxon>
        <taxon>Antiquaquibacter</taxon>
    </lineage>
</organism>
<accession>A0ABT6KQ74</accession>
<proteinExistence type="inferred from homology"/>
<reference evidence="4 5" key="1">
    <citation type="submission" date="2023-04" db="EMBL/GenBank/DDBJ databases">
        <title>Genome Encyclopedia of Bacteria and Archaea VI: Functional Genomics of Type Strains.</title>
        <authorList>
            <person name="Whitman W."/>
        </authorList>
    </citation>
    <scope>NUCLEOTIDE SEQUENCE [LARGE SCALE GENOMIC DNA]</scope>
    <source>
        <strain evidence="4 5">SG_E_30_P1</strain>
    </source>
</reference>
<evidence type="ECO:0000259" key="3">
    <source>
        <dbReference type="SMART" id="SM00507"/>
    </source>
</evidence>
<protein>
    <recommendedName>
        <fullName evidence="3">HNH nuclease domain-containing protein</fullName>
    </recommendedName>
</protein>
<feature type="compositionally biased region" description="Basic residues" evidence="2">
    <location>
        <begin position="453"/>
        <end position="462"/>
    </location>
</feature>
<dbReference type="InterPro" id="IPR003615">
    <property type="entry name" value="HNH_nuc"/>
</dbReference>
<dbReference type="RefSeq" id="WP_322134401.1">
    <property type="nucleotide sequence ID" value="NZ_CP085036.1"/>
</dbReference>
<comment type="caution">
    <text evidence="4">The sequence shown here is derived from an EMBL/GenBank/DDBJ whole genome shotgun (WGS) entry which is preliminary data.</text>
</comment>
<dbReference type="InterPro" id="IPR002711">
    <property type="entry name" value="HNH"/>
</dbReference>